<evidence type="ECO:0000313" key="3">
    <source>
        <dbReference type="Proteomes" id="UP001597519"/>
    </source>
</evidence>
<comment type="caution">
    <text evidence="2">The sequence shown here is derived from an EMBL/GenBank/DDBJ whole genome shotgun (WGS) entry which is preliminary data.</text>
</comment>
<sequence>MEIIDKSICGEFRDTNEDKTGVFYNQTDQLLLVMADGMGGHNYGDVASNMAVEMVQEAWEKENFLASGEAEGFLRQLVIKTNRRLYDYQEAHTKYQGMGTTLVLAAVLDDTIIMLNVGDSRGYAVNRRSIEQVTKDHSFVNLLVEAGEITEEEAVRHPRRNVITKAMGTEKLIQPDIFRLRNKQYDYILLASDGLTDEVRNNEIHSIMLNTSNSLEVRAGQLIERAQKNGSTDNISVCIAALKASEAM</sequence>
<dbReference type="EMBL" id="JBHUOQ010000001">
    <property type="protein sequence ID" value="MFD2829791.1"/>
    <property type="molecule type" value="Genomic_DNA"/>
</dbReference>
<gene>
    <name evidence="2" type="ORF">ACFSX4_04865</name>
</gene>
<dbReference type="SMART" id="SM00331">
    <property type="entry name" value="PP2C_SIG"/>
    <property type="match status" value="1"/>
</dbReference>
<dbReference type="InterPro" id="IPR001932">
    <property type="entry name" value="PPM-type_phosphatase-like_dom"/>
</dbReference>
<protein>
    <submittedName>
        <fullName evidence="2">Stp1/IreP family PP2C-type Ser/Thr phosphatase</fullName>
    </submittedName>
</protein>
<dbReference type="InterPro" id="IPR036457">
    <property type="entry name" value="PPM-type-like_dom_sf"/>
</dbReference>
<evidence type="ECO:0000259" key="1">
    <source>
        <dbReference type="PROSITE" id="PS51746"/>
    </source>
</evidence>
<feature type="domain" description="PPM-type phosphatase" evidence="1">
    <location>
        <begin position="1"/>
        <end position="242"/>
    </location>
</feature>
<dbReference type="RefSeq" id="WP_377772112.1">
    <property type="nucleotide sequence ID" value="NZ_JBHUOQ010000001.1"/>
</dbReference>
<reference evidence="3" key="1">
    <citation type="journal article" date="2019" name="Int. J. Syst. Evol. Microbiol.">
        <title>The Global Catalogue of Microorganisms (GCM) 10K type strain sequencing project: providing services to taxonomists for standard genome sequencing and annotation.</title>
        <authorList>
            <consortium name="The Broad Institute Genomics Platform"/>
            <consortium name="The Broad Institute Genome Sequencing Center for Infectious Disease"/>
            <person name="Wu L."/>
            <person name="Ma J."/>
        </authorList>
    </citation>
    <scope>NUCLEOTIDE SEQUENCE [LARGE SCALE GENOMIC DNA]</scope>
    <source>
        <strain evidence="3">KCTC 33575</strain>
    </source>
</reference>
<dbReference type="Pfam" id="PF13672">
    <property type="entry name" value="PP2C_2"/>
    <property type="match status" value="1"/>
</dbReference>
<dbReference type="PROSITE" id="PS51746">
    <property type="entry name" value="PPM_2"/>
    <property type="match status" value="1"/>
</dbReference>
<dbReference type="SMART" id="SM00332">
    <property type="entry name" value="PP2Cc"/>
    <property type="match status" value="1"/>
</dbReference>
<organism evidence="2 3">
    <name type="scientific">Corticicoccus populi</name>
    <dbReference type="NCBI Taxonomy" id="1812821"/>
    <lineage>
        <taxon>Bacteria</taxon>
        <taxon>Bacillati</taxon>
        <taxon>Bacillota</taxon>
        <taxon>Bacilli</taxon>
        <taxon>Bacillales</taxon>
        <taxon>Staphylococcaceae</taxon>
        <taxon>Corticicoccus</taxon>
    </lineage>
</organism>
<dbReference type="SUPFAM" id="SSF81606">
    <property type="entry name" value="PP2C-like"/>
    <property type="match status" value="1"/>
</dbReference>
<dbReference type="Gene3D" id="3.60.40.10">
    <property type="entry name" value="PPM-type phosphatase domain"/>
    <property type="match status" value="1"/>
</dbReference>
<dbReference type="PANTHER" id="PTHR47992">
    <property type="entry name" value="PROTEIN PHOSPHATASE"/>
    <property type="match status" value="1"/>
</dbReference>
<name>A0ABW5WSK7_9STAP</name>
<evidence type="ECO:0000313" key="2">
    <source>
        <dbReference type="EMBL" id="MFD2829791.1"/>
    </source>
</evidence>
<dbReference type="Proteomes" id="UP001597519">
    <property type="component" value="Unassembled WGS sequence"/>
</dbReference>
<accession>A0ABW5WSK7</accession>
<dbReference type="NCBIfam" id="NF033484">
    <property type="entry name" value="Stp1_PP2C_phos"/>
    <property type="match status" value="1"/>
</dbReference>
<proteinExistence type="predicted"/>
<dbReference type="InterPro" id="IPR015655">
    <property type="entry name" value="PP2C"/>
</dbReference>
<keyword evidence="3" id="KW-1185">Reference proteome</keyword>
<dbReference type="CDD" id="cd00143">
    <property type="entry name" value="PP2Cc"/>
    <property type="match status" value="1"/>
</dbReference>